<dbReference type="PANTHER" id="PTHR16019:SF6">
    <property type="entry name" value="SYNAPSE-ASSOCIATED PROTEIN 1"/>
    <property type="match status" value="1"/>
</dbReference>
<evidence type="ECO:0000313" key="5">
    <source>
        <dbReference type="WBParaSite" id="SBAD_0000955601-mRNA-1"/>
    </source>
</evidence>
<evidence type="ECO:0000313" key="4">
    <source>
        <dbReference type="Proteomes" id="UP000270296"/>
    </source>
</evidence>
<reference evidence="5" key="1">
    <citation type="submission" date="2016-06" db="UniProtKB">
        <authorList>
            <consortium name="WormBaseParasite"/>
        </authorList>
    </citation>
    <scope>IDENTIFICATION</scope>
</reference>
<dbReference type="Proteomes" id="UP000270296">
    <property type="component" value="Unassembled WGS sequence"/>
</dbReference>
<dbReference type="AlphaFoldDB" id="A0A183J027"/>
<dbReference type="InterPro" id="IPR005607">
    <property type="entry name" value="BSD_dom"/>
</dbReference>
<evidence type="ECO:0000313" key="3">
    <source>
        <dbReference type="EMBL" id="VDP22005.1"/>
    </source>
</evidence>
<dbReference type="GO" id="GO:0005794">
    <property type="term" value="C:Golgi apparatus"/>
    <property type="evidence" value="ECO:0007669"/>
    <property type="project" value="TreeGrafter"/>
</dbReference>
<feature type="region of interest" description="Disordered" evidence="1">
    <location>
        <begin position="241"/>
        <end position="269"/>
    </location>
</feature>
<dbReference type="EMBL" id="UZAM01012468">
    <property type="protein sequence ID" value="VDP22005.1"/>
    <property type="molecule type" value="Genomic_DNA"/>
</dbReference>
<dbReference type="OrthoDB" id="47923at2759"/>
<dbReference type="PANTHER" id="PTHR16019">
    <property type="entry name" value="SYNAPSE-ASSOCIATED PROTEIN"/>
    <property type="match status" value="1"/>
</dbReference>
<feature type="compositionally biased region" description="Polar residues" evidence="1">
    <location>
        <begin position="219"/>
        <end position="232"/>
    </location>
</feature>
<sequence length="330" mass="36822">MGLVSAESDAKVSVEPADVAVADQRTCLDCKDGKDDNDETPVLGAHGYAIEEAAKAVAGQLYAMTNKLISSMEQGLELKNVLINKTILGSFELEQENFRRERELHYSHASADSVAPWEDCCSATDARKQILSLSFDPSNFLRDPPDGSGFTFDYNSYSGRARGALEQDPTLRKMRFELVPKRLSEEKFWRNYFYRVSLIKKNVDNKVKELANRKDAETESNTTAGQAYPSTSHITANQEVRLSSEPTAQAPAQKTCKPEQDVDEADGEVSDEKIAEIEREVLANFNEFELVEHQNDSVEETDWDRVITEVLVDRPSPALSEDKDDVAVAD</sequence>
<dbReference type="WBParaSite" id="SBAD_0000955601-mRNA-1">
    <property type="protein sequence ID" value="SBAD_0000955601-mRNA-1"/>
    <property type="gene ID" value="SBAD_0000955601"/>
</dbReference>
<gene>
    <name evidence="3" type="ORF">SBAD_LOCUS9226</name>
</gene>
<proteinExistence type="predicted"/>
<dbReference type="GO" id="GO:0038203">
    <property type="term" value="P:TORC2 signaling"/>
    <property type="evidence" value="ECO:0007669"/>
    <property type="project" value="TreeGrafter"/>
</dbReference>
<dbReference type="Gene3D" id="1.10.3970.10">
    <property type="entry name" value="BSD domain"/>
    <property type="match status" value="1"/>
</dbReference>
<feature type="compositionally biased region" description="Polar residues" evidence="1">
    <location>
        <begin position="241"/>
        <end position="252"/>
    </location>
</feature>
<dbReference type="Pfam" id="PF03909">
    <property type="entry name" value="BSD"/>
    <property type="match status" value="1"/>
</dbReference>
<dbReference type="SMART" id="SM00751">
    <property type="entry name" value="BSD"/>
    <property type="match status" value="1"/>
</dbReference>
<name>A0A183J027_9BILA</name>
<organism evidence="5">
    <name type="scientific">Soboliphyme baturini</name>
    <dbReference type="NCBI Taxonomy" id="241478"/>
    <lineage>
        <taxon>Eukaryota</taxon>
        <taxon>Metazoa</taxon>
        <taxon>Ecdysozoa</taxon>
        <taxon>Nematoda</taxon>
        <taxon>Enoplea</taxon>
        <taxon>Dorylaimia</taxon>
        <taxon>Dioctophymatida</taxon>
        <taxon>Dioctophymatoidea</taxon>
        <taxon>Soboliphymatidae</taxon>
        <taxon>Soboliphyme</taxon>
    </lineage>
</organism>
<dbReference type="GO" id="GO:0005634">
    <property type="term" value="C:nucleus"/>
    <property type="evidence" value="ECO:0007669"/>
    <property type="project" value="TreeGrafter"/>
</dbReference>
<evidence type="ECO:0000256" key="1">
    <source>
        <dbReference type="SAM" id="MobiDB-lite"/>
    </source>
</evidence>
<dbReference type="PROSITE" id="PS50858">
    <property type="entry name" value="BSD"/>
    <property type="match status" value="1"/>
</dbReference>
<dbReference type="GO" id="GO:0048172">
    <property type="term" value="P:regulation of short-term neuronal synaptic plasticity"/>
    <property type="evidence" value="ECO:0007669"/>
    <property type="project" value="TreeGrafter"/>
</dbReference>
<feature type="domain" description="BSD" evidence="2">
    <location>
        <begin position="165"/>
        <end position="200"/>
    </location>
</feature>
<reference evidence="3 4" key="2">
    <citation type="submission" date="2018-11" db="EMBL/GenBank/DDBJ databases">
        <authorList>
            <consortium name="Pathogen Informatics"/>
        </authorList>
    </citation>
    <scope>NUCLEOTIDE SEQUENCE [LARGE SCALE GENOMIC DNA]</scope>
</reference>
<dbReference type="SUPFAM" id="SSF140383">
    <property type="entry name" value="BSD domain-like"/>
    <property type="match status" value="1"/>
</dbReference>
<protein>
    <submittedName>
        <fullName evidence="5">BSD domain-containing protein</fullName>
    </submittedName>
</protein>
<accession>A0A183J027</accession>
<feature type="region of interest" description="Disordered" evidence="1">
    <location>
        <begin position="213"/>
        <end position="232"/>
    </location>
</feature>
<evidence type="ECO:0000259" key="2">
    <source>
        <dbReference type="PROSITE" id="PS50858"/>
    </source>
</evidence>
<dbReference type="InterPro" id="IPR051494">
    <property type="entry name" value="BSD_domain-containing"/>
</dbReference>
<dbReference type="InterPro" id="IPR035925">
    <property type="entry name" value="BSD_dom_sf"/>
</dbReference>
<keyword evidence="4" id="KW-1185">Reference proteome</keyword>